<dbReference type="PANTHER" id="PTHR46455:SF5">
    <property type="entry name" value="SET AND MYND DOMAIN CONTAINING, ARTHROPOD-SPECIFIC, MEMBER 4, ISOFORM A"/>
    <property type="match status" value="1"/>
</dbReference>
<dbReference type="InterPro" id="IPR019734">
    <property type="entry name" value="TPR_rpt"/>
</dbReference>
<keyword evidence="3" id="KW-0175">Coiled coil</keyword>
<feature type="compositionally biased region" description="Gly residues" evidence="4">
    <location>
        <begin position="663"/>
        <end position="674"/>
    </location>
</feature>
<dbReference type="SUPFAM" id="SSF48452">
    <property type="entry name" value="TPR-like"/>
    <property type="match status" value="1"/>
</dbReference>
<dbReference type="GeneID" id="40307547"/>
<evidence type="ECO:0000313" key="6">
    <source>
        <dbReference type="Proteomes" id="UP000224006"/>
    </source>
</evidence>
<dbReference type="PRINTS" id="PR01415">
    <property type="entry name" value="ANKYRIN"/>
</dbReference>
<keyword evidence="6" id="KW-1185">Reference proteome</keyword>
<proteinExistence type="predicted"/>
<feature type="repeat" description="ANK" evidence="1">
    <location>
        <begin position="1177"/>
        <end position="1209"/>
    </location>
</feature>
<dbReference type="Pfam" id="PF14559">
    <property type="entry name" value="TPR_19"/>
    <property type="match status" value="1"/>
</dbReference>
<dbReference type="Gene3D" id="1.25.40.10">
    <property type="entry name" value="Tetratricopeptide repeat domain"/>
    <property type="match status" value="1"/>
</dbReference>
<dbReference type="VEuPathDB" id="ToxoDB:BESB_024870"/>
<evidence type="ECO:0000313" key="5">
    <source>
        <dbReference type="EMBL" id="PFH31521.1"/>
    </source>
</evidence>
<feature type="region of interest" description="Disordered" evidence="4">
    <location>
        <begin position="34"/>
        <end position="79"/>
    </location>
</feature>
<dbReference type="PROSITE" id="PS50005">
    <property type="entry name" value="TPR"/>
    <property type="match status" value="1"/>
</dbReference>
<name>A0A2A9M5E2_BESBE</name>
<dbReference type="PROSITE" id="PS50088">
    <property type="entry name" value="ANK_REPEAT"/>
    <property type="match status" value="3"/>
</dbReference>
<feature type="compositionally biased region" description="Low complexity" evidence="4">
    <location>
        <begin position="1435"/>
        <end position="1452"/>
    </location>
</feature>
<dbReference type="Gene3D" id="6.10.140.2220">
    <property type="match status" value="1"/>
</dbReference>
<dbReference type="SMART" id="SM00248">
    <property type="entry name" value="ANK"/>
    <property type="match status" value="4"/>
</dbReference>
<dbReference type="RefSeq" id="XP_029215530.1">
    <property type="nucleotide sequence ID" value="XM_029361175.1"/>
</dbReference>
<dbReference type="STRING" id="94643.A0A2A9M5E2"/>
<dbReference type="Gene3D" id="1.25.40.20">
    <property type="entry name" value="Ankyrin repeat-containing domain"/>
    <property type="match status" value="2"/>
</dbReference>
<dbReference type="PROSITE" id="PS50297">
    <property type="entry name" value="ANK_REP_REGION"/>
    <property type="match status" value="2"/>
</dbReference>
<dbReference type="Gene3D" id="1.10.220.160">
    <property type="match status" value="1"/>
</dbReference>
<dbReference type="InterPro" id="IPR053010">
    <property type="entry name" value="SET_SmydA-8"/>
</dbReference>
<feature type="region of interest" description="Disordered" evidence="4">
    <location>
        <begin position="662"/>
        <end position="691"/>
    </location>
</feature>
<feature type="repeat" description="ANK" evidence="1">
    <location>
        <begin position="1089"/>
        <end position="1121"/>
    </location>
</feature>
<keyword evidence="5" id="KW-0489">Methyltransferase</keyword>
<dbReference type="KEGG" id="bbes:BESB_024870"/>
<feature type="repeat" description="TPR" evidence="2">
    <location>
        <begin position="189"/>
        <end position="222"/>
    </location>
</feature>
<evidence type="ECO:0000256" key="3">
    <source>
        <dbReference type="SAM" id="Coils"/>
    </source>
</evidence>
<comment type="caution">
    <text evidence="5">The sequence shown here is derived from an EMBL/GenBank/DDBJ whole genome shotgun (WGS) entry which is preliminary data.</text>
</comment>
<evidence type="ECO:0000256" key="2">
    <source>
        <dbReference type="PROSITE-ProRule" id="PRU00339"/>
    </source>
</evidence>
<dbReference type="OrthoDB" id="430364at2759"/>
<dbReference type="PANTHER" id="PTHR46455">
    <property type="entry name" value="SET AND MYND DOMAIN CONTAINING, ARTHROPOD-SPECIFIC, MEMBER 4, ISOFORM A"/>
    <property type="match status" value="1"/>
</dbReference>
<dbReference type="Proteomes" id="UP000224006">
    <property type="component" value="Unassembled WGS sequence"/>
</dbReference>
<dbReference type="GO" id="GO:0008168">
    <property type="term" value="F:methyltransferase activity"/>
    <property type="evidence" value="ECO:0007669"/>
    <property type="project" value="UniProtKB-KW"/>
</dbReference>
<feature type="coiled-coil region" evidence="3">
    <location>
        <begin position="134"/>
        <end position="161"/>
    </location>
</feature>
<dbReference type="InterPro" id="IPR046341">
    <property type="entry name" value="SET_dom_sf"/>
</dbReference>
<protein>
    <submittedName>
        <fullName evidence="5">Putative histone lysine methyltransferase, SET</fullName>
    </submittedName>
</protein>
<keyword evidence="1" id="KW-0040">ANK repeat</keyword>
<sequence>MFDTLLRSVVQATPADDSGTSLAEIDKAADRALRQRLQLSRQGAPRSPDAAAGRGARGDAPASQDAAGEEAPSSPVAAKAATRRFEIAAEGAENAEGDARLRGRRQGIVEASPHDSSHEGSPGGQSAVGRGMLRRDLGRSIDDHEEERRRQEEELEVLRTTVPQLIGKHQYSDAEALLHFYLDSFPRFADLYVLAAEVYVQQKKYDQAIEMYWGALFCSPDDRTVVRSLRAVEELRLAQVTRIPHVYKAALFDSGGLAYFNCAGAGRGAEANYFSRLLTPFLRGMRESGAAGRGAQGTGGGGGRNDSSSMNLPFIVVRQEKKAMCIAEVAFEPGQLVCRQLPFVSTPVTLEGSGSHIFTTCFHCLRERRVPDRGFSCPISPHTCPFVFCSWECLMRNIRVHSLECQLLPMIMAAAREAGLGVTAVFHVCRALLRAGLERQVVPPQQDTLFQVVGELQSYSDSVKFGQPELYRKLSTLARRIQKEFPPSFYCYLQQKELIDVMLILSQYSPFVHSTSPSSAVQRRDPDASIGLVFSQVLANFHHSCVPTCTYSLDEDGYVSVRALCHIPVGGRLCISMVEDLFTPAVARKGVDALPRVFGCGCVRCSDPSEGGRMLRGVRCVVCLRGYCSPFKSRALQKRLQAYGVGGAEVARRIGVLEDAAGSGDGGGGAGDGAEGSASRNGSLSRKQSGARRGRRVEEIWQCGRCGNSSDYLAVHCAALEAEVAQLAKKAERRLVRGEKLPAQKLYVDIIRQFSSRLHPNHFLLYNAEVIAAGLLSRNPRQDVPQALVYIRRAVIAAEAVLPICHREKIHLYNKLAQITFAASMVDKLTRRGAGPPSGLVLEPMYASLWNAAVCCGPRSTVALTAIQQLRTYAAALEVATPPAMISVKVSTFSVFLSYYRKVLGRQTDSEEAIRRAVETDPFQLAATIARLGLDCPMSMEILAAFNHVHHLASGLSIMAIAASQSRLGLVRKLLDVGFDFLRGNEMGVTPLLAMAAMPLPAGAVPALGSAAAVEMENRAVAVEEEAKGGVDLSQRRLQLRSAAADRADRDQAEIVRLFLRECARRDEKDRYKKWKDMLMKACTHQILGMNGPLHFAAARGKRELCRQLIRSGWSVKSMNGEGATPLHLACYSGDVQTVEELLAPRVACPNVTGYRGGAEKASAGESEADLNAKTERGETPLMLAAYALQRDMVRLLLERGADANVVGQRDQMTVLHALAIGVCRNFEVQYEPLDLRQTLEANVVMGFNPGTLAANIYNKSPAYLQVTDCIDDRIPVVSRLSPDLLIFPQEMLKRLKAANSIGGLLIRYCDQEAYARQTKKGFSASELLAHLWERFFQLRNVVVTQSELRLAALSYRERQDIEAGWKAAGQLVFRLVELLRSGGVRVEAIRSAGEITPRRQDLVERRRKQLERDAPWVLMDEILKKKKKAELAAPVLKGASPAPDAKAAAGAPKEDPKKALGPPGLKAPAAAEGAEKKEEGAKASLPAKGPPPPGGAKGPPPPGGAKGPPPPGGAKGPPPPGGAKGPPPPGGAKGPPPPGGAKAKGPPLPGKKGPPKLPPKK</sequence>
<evidence type="ECO:0000256" key="1">
    <source>
        <dbReference type="PROSITE-ProRule" id="PRU00023"/>
    </source>
</evidence>
<accession>A0A2A9M5E2</accession>
<dbReference type="GO" id="GO:0032259">
    <property type="term" value="P:methylation"/>
    <property type="evidence" value="ECO:0007669"/>
    <property type="project" value="UniProtKB-KW"/>
</dbReference>
<dbReference type="Pfam" id="PF12796">
    <property type="entry name" value="Ank_2"/>
    <property type="match status" value="1"/>
</dbReference>
<dbReference type="InterPro" id="IPR002110">
    <property type="entry name" value="Ankyrin_rpt"/>
</dbReference>
<dbReference type="SUPFAM" id="SSF82199">
    <property type="entry name" value="SET domain"/>
    <property type="match status" value="1"/>
</dbReference>
<dbReference type="EMBL" id="NWUJ01000014">
    <property type="protein sequence ID" value="PFH31521.1"/>
    <property type="molecule type" value="Genomic_DNA"/>
</dbReference>
<feature type="region of interest" description="Disordered" evidence="4">
    <location>
        <begin position="110"/>
        <end position="133"/>
    </location>
</feature>
<feature type="compositionally biased region" description="Pro residues" evidence="4">
    <location>
        <begin position="1489"/>
        <end position="1540"/>
    </location>
</feature>
<dbReference type="Gene3D" id="2.170.270.10">
    <property type="entry name" value="SET domain"/>
    <property type="match status" value="1"/>
</dbReference>
<organism evidence="5 6">
    <name type="scientific">Besnoitia besnoiti</name>
    <name type="common">Apicomplexan protozoan</name>
    <dbReference type="NCBI Taxonomy" id="94643"/>
    <lineage>
        <taxon>Eukaryota</taxon>
        <taxon>Sar</taxon>
        <taxon>Alveolata</taxon>
        <taxon>Apicomplexa</taxon>
        <taxon>Conoidasida</taxon>
        <taxon>Coccidia</taxon>
        <taxon>Eucoccidiorida</taxon>
        <taxon>Eimeriorina</taxon>
        <taxon>Sarcocystidae</taxon>
        <taxon>Besnoitia</taxon>
    </lineage>
</organism>
<dbReference type="InterPro" id="IPR011990">
    <property type="entry name" value="TPR-like_helical_dom_sf"/>
</dbReference>
<keyword evidence="5" id="KW-0808">Transferase</keyword>
<reference evidence="5 6" key="1">
    <citation type="submission" date="2017-09" db="EMBL/GenBank/DDBJ databases">
        <title>Genome sequencing of Besnoitia besnoiti strain Bb-Ger1.</title>
        <authorList>
            <person name="Schares G."/>
            <person name="Venepally P."/>
            <person name="Lorenzi H.A."/>
        </authorList>
    </citation>
    <scope>NUCLEOTIDE SEQUENCE [LARGE SCALE GENOMIC DNA]</scope>
    <source>
        <strain evidence="5 6">Bb-Ger1</strain>
    </source>
</reference>
<keyword evidence="2" id="KW-0802">TPR repeat</keyword>
<feature type="repeat" description="ANK" evidence="1">
    <location>
        <begin position="1122"/>
        <end position="1143"/>
    </location>
</feature>
<feature type="region of interest" description="Disordered" evidence="4">
    <location>
        <begin position="1435"/>
        <end position="1562"/>
    </location>
</feature>
<feature type="compositionally biased region" description="Low complexity" evidence="4">
    <location>
        <begin position="35"/>
        <end position="63"/>
    </location>
</feature>
<dbReference type="InterPro" id="IPR036770">
    <property type="entry name" value="Ankyrin_rpt-contain_sf"/>
</dbReference>
<gene>
    <name evidence="5" type="ORF">BESB_024870</name>
</gene>
<dbReference type="SUPFAM" id="SSF48403">
    <property type="entry name" value="Ankyrin repeat"/>
    <property type="match status" value="1"/>
</dbReference>
<feature type="compositionally biased region" description="Low complexity" evidence="4">
    <location>
        <begin position="1460"/>
        <end position="1473"/>
    </location>
</feature>
<evidence type="ECO:0000256" key="4">
    <source>
        <dbReference type="SAM" id="MobiDB-lite"/>
    </source>
</evidence>